<keyword evidence="4" id="KW-1185">Reference proteome</keyword>
<dbReference type="OrthoDB" id="8117402at2759"/>
<dbReference type="Proteomes" id="UP000019763">
    <property type="component" value="Unassembled WGS sequence"/>
</dbReference>
<dbReference type="AlphaFoldDB" id="A0A023AWY2"/>
<dbReference type="GeneID" id="22916223"/>
<keyword evidence="1" id="KW-0862">Zinc</keyword>
<dbReference type="PROSITE" id="PS50157">
    <property type="entry name" value="ZINC_FINGER_C2H2_2"/>
    <property type="match status" value="1"/>
</dbReference>
<protein>
    <recommendedName>
        <fullName evidence="2">C2H2-type domain-containing protein</fullName>
    </recommendedName>
</protein>
<dbReference type="EMBL" id="AFNH02001437">
    <property type="protein sequence ID" value="EZG43092.1"/>
    <property type="molecule type" value="Genomic_DNA"/>
</dbReference>
<dbReference type="VEuPathDB" id="CryptoDB:GNI_188750"/>
<dbReference type="Gene3D" id="3.30.160.60">
    <property type="entry name" value="Classic Zinc Finger"/>
    <property type="match status" value="1"/>
</dbReference>
<evidence type="ECO:0000256" key="1">
    <source>
        <dbReference type="PROSITE-ProRule" id="PRU00042"/>
    </source>
</evidence>
<name>A0A023AWY2_GRENI</name>
<accession>A0A023AWY2</accession>
<dbReference type="GO" id="GO:0008270">
    <property type="term" value="F:zinc ion binding"/>
    <property type="evidence" value="ECO:0007669"/>
    <property type="project" value="UniProtKB-KW"/>
</dbReference>
<dbReference type="InterPro" id="IPR013087">
    <property type="entry name" value="Znf_C2H2_type"/>
</dbReference>
<dbReference type="PROSITE" id="PS00028">
    <property type="entry name" value="ZINC_FINGER_C2H2_1"/>
    <property type="match status" value="1"/>
</dbReference>
<keyword evidence="1" id="KW-0479">Metal-binding</keyword>
<evidence type="ECO:0000313" key="3">
    <source>
        <dbReference type="EMBL" id="EZG43092.1"/>
    </source>
</evidence>
<feature type="domain" description="C2H2-type" evidence="2">
    <location>
        <begin position="170"/>
        <end position="193"/>
    </location>
</feature>
<reference evidence="3" key="1">
    <citation type="submission" date="2013-12" db="EMBL/GenBank/DDBJ databases">
        <authorList>
            <person name="Omoto C.K."/>
            <person name="Sibley D."/>
            <person name="Venepally P."/>
            <person name="Hadjithomas M."/>
            <person name="Karamycheva S."/>
            <person name="Brunk B."/>
            <person name="Roos D."/>
            <person name="Caler E."/>
            <person name="Lorenzi H."/>
        </authorList>
    </citation>
    <scope>NUCLEOTIDE SEQUENCE</scope>
</reference>
<dbReference type="RefSeq" id="XP_011134674.1">
    <property type="nucleotide sequence ID" value="XM_011136372.1"/>
</dbReference>
<evidence type="ECO:0000259" key="2">
    <source>
        <dbReference type="PROSITE" id="PS50157"/>
    </source>
</evidence>
<organism evidence="3 4">
    <name type="scientific">Gregarina niphandrodes</name>
    <name type="common">Septate eugregarine</name>
    <dbReference type="NCBI Taxonomy" id="110365"/>
    <lineage>
        <taxon>Eukaryota</taxon>
        <taxon>Sar</taxon>
        <taxon>Alveolata</taxon>
        <taxon>Apicomplexa</taxon>
        <taxon>Conoidasida</taxon>
        <taxon>Gregarinasina</taxon>
        <taxon>Eugregarinorida</taxon>
        <taxon>Gregarinidae</taxon>
        <taxon>Gregarina</taxon>
    </lineage>
</organism>
<keyword evidence="1" id="KW-0863">Zinc-finger</keyword>
<gene>
    <name evidence="3" type="ORF">GNI_188750</name>
</gene>
<proteinExistence type="predicted"/>
<comment type="caution">
    <text evidence="3">The sequence shown here is derived from an EMBL/GenBank/DDBJ whole genome shotgun (WGS) entry which is preliminary data.</text>
</comment>
<sequence length="263" mass="30742">MTAANKLDTQTLQYRKKVVKRMVDRLKICLRCEAVQTDPHLMKRHYKKYHRGQYYPPKGQSIFCAGCNRRLWSWTYRVHRCTGTLEQEKRKLTCSRCGEVFANPHLSVHLLECLQPTEDNIDEYRLDKHAYDGIRNLEQKELSSEEEDLEVQRGMNIRDKTLAAVKTNLMTCEPCGKKFTTTQAKRRHDNVAHQKITTIKGNPTWCSGCHKGFGGSSSYMRHQCPKTDDEDKEDACDTCGIMLMNPMLSIHRLNHYREDRRDE</sequence>
<evidence type="ECO:0000313" key="4">
    <source>
        <dbReference type="Proteomes" id="UP000019763"/>
    </source>
</evidence>